<dbReference type="InterPro" id="IPR004136">
    <property type="entry name" value="NMO"/>
</dbReference>
<reference evidence="6 7" key="1">
    <citation type="journal article" date="2014" name="BMC Genomics">
        <title>Comparison of environmental and isolate Sulfobacillus genomes reveals diverse carbon, sulfur, nitrogen, and hydrogen metabolisms.</title>
        <authorList>
            <person name="Justice N.B."/>
            <person name="Norman A."/>
            <person name="Brown C.T."/>
            <person name="Singh A."/>
            <person name="Thomas B.C."/>
            <person name="Banfield J.F."/>
        </authorList>
    </citation>
    <scope>NUCLEOTIDE SEQUENCE [LARGE SCALE GENOMIC DNA]</scope>
    <source>
        <strain evidence="6">AMDSBA3</strain>
    </source>
</reference>
<gene>
    <name evidence="6" type="ORF">C7B45_01495</name>
</gene>
<evidence type="ECO:0000256" key="4">
    <source>
        <dbReference type="ARBA" id="ARBA00022643"/>
    </source>
</evidence>
<name>A0A2T2WNA8_9FIRM</name>
<keyword evidence="5" id="KW-0560">Oxidoreductase</keyword>
<dbReference type="AlphaFoldDB" id="A0A2T2WNA8"/>
<dbReference type="Gene3D" id="3.20.20.70">
    <property type="entry name" value="Aldolase class I"/>
    <property type="match status" value="1"/>
</dbReference>
<evidence type="ECO:0000256" key="5">
    <source>
        <dbReference type="ARBA" id="ARBA00023002"/>
    </source>
</evidence>
<dbReference type="Pfam" id="PF03060">
    <property type="entry name" value="NMO"/>
    <property type="match status" value="1"/>
</dbReference>
<protein>
    <recommendedName>
        <fullName evidence="2">Probable nitronate monooxygenase</fullName>
    </recommendedName>
</protein>
<dbReference type="InterPro" id="IPR013785">
    <property type="entry name" value="Aldolase_TIM"/>
</dbReference>
<keyword evidence="3" id="KW-0285">Flavoprotein</keyword>
<comment type="function">
    <text evidence="1">Nitronate monooxygenase that uses molecular oxygen to catalyze the oxidative denitrification of alkyl nitronates. Acts on propionate 3-nitronate (P3N), the presumed physiological substrate. Probably functions in the detoxification of P3N, a metabolic poison produced by plants and fungi as a defense mechanism.</text>
</comment>
<dbReference type="EMBL" id="PXYV01000003">
    <property type="protein sequence ID" value="PSR23718.1"/>
    <property type="molecule type" value="Genomic_DNA"/>
</dbReference>
<evidence type="ECO:0000256" key="2">
    <source>
        <dbReference type="ARBA" id="ARBA00013457"/>
    </source>
</evidence>
<evidence type="ECO:0000313" key="6">
    <source>
        <dbReference type="EMBL" id="PSR23718.1"/>
    </source>
</evidence>
<evidence type="ECO:0000313" key="7">
    <source>
        <dbReference type="Proteomes" id="UP000241848"/>
    </source>
</evidence>
<evidence type="ECO:0000256" key="3">
    <source>
        <dbReference type="ARBA" id="ARBA00022630"/>
    </source>
</evidence>
<comment type="caution">
    <text evidence="6">The sequence shown here is derived from an EMBL/GenBank/DDBJ whole genome shotgun (WGS) entry which is preliminary data.</text>
</comment>
<proteinExistence type="predicted"/>
<dbReference type="GO" id="GO:0018580">
    <property type="term" value="F:nitronate monooxygenase activity"/>
    <property type="evidence" value="ECO:0007669"/>
    <property type="project" value="InterPro"/>
</dbReference>
<dbReference type="PANTHER" id="PTHR32332:SF20">
    <property type="entry name" value="2-NITROPROPANE DIOXYGENASE-LIKE PROTEIN"/>
    <property type="match status" value="1"/>
</dbReference>
<evidence type="ECO:0000256" key="1">
    <source>
        <dbReference type="ARBA" id="ARBA00003535"/>
    </source>
</evidence>
<accession>A0A2T2WNA8</accession>
<keyword evidence="4" id="KW-0288">FMN</keyword>
<dbReference type="SUPFAM" id="SSF51412">
    <property type="entry name" value="Inosine monophosphate dehydrogenase (IMPDH)"/>
    <property type="match status" value="1"/>
</dbReference>
<dbReference type="PANTHER" id="PTHR32332">
    <property type="entry name" value="2-NITROPROPANE DIOXYGENASE"/>
    <property type="match status" value="1"/>
</dbReference>
<sequence>MKLRAISLTGRNPAPYLPRIKEADILAMVLVAGVRQAQKAEPLGADIVIAVGYEGGGHLGRDDIGSLVLVRKVAQSVSVPVVASGGFGDGYGLIAALALGAEGIEMGTRFLATEECPIHARYKQALLDFRETDTTIMGWSLGVSGRVLATGFSTVILAVNKKAVRRSDCCRFWQGREIASGHLMESSARTMSGSFKGSASFSTVHPLGN</sequence>
<organism evidence="6 7">
    <name type="scientific">Sulfobacillus acidophilus</name>
    <dbReference type="NCBI Taxonomy" id="53633"/>
    <lineage>
        <taxon>Bacteria</taxon>
        <taxon>Bacillati</taxon>
        <taxon>Bacillota</taxon>
        <taxon>Clostridia</taxon>
        <taxon>Eubacteriales</taxon>
        <taxon>Clostridiales Family XVII. Incertae Sedis</taxon>
        <taxon>Sulfobacillus</taxon>
    </lineage>
</organism>
<dbReference type="Proteomes" id="UP000241848">
    <property type="component" value="Unassembled WGS sequence"/>
</dbReference>
<dbReference type="CDD" id="cd04730">
    <property type="entry name" value="NPD_like"/>
    <property type="match status" value="1"/>
</dbReference>